<gene>
    <name evidence="12" type="ORF">FOMPIDRAFT_1023460</name>
</gene>
<dbReference type="PROSITE" id="PS50011">
    <property type="entry name" value="PROTEIN_KINASE_DOM"/>
    <property type="match status" value="1"/>
</dbReference>
<keyword evidence="1 9" id="KW-0723">Serine/threonine-protein kinase</keyword>
<dbReference type="Proteomes" id="UP000015241">
    <property type="component" value="Unassembled WGS sequence"/>
</dbReference>
<evidence type="ECO:0000256" key="7">
    <source>
        <dbReference type="ARBA" id="ARBA00048679"/>
    </source>
</evidence>
<comment type="catalytic activity">
    <reaction evidence="7 10">
        <text>L-seryl-[protein] + ATP = O-phospho-L-seryl-[protein] + ADP + H(+)</text>
        <dbReference type="Rhea" id="RHEA:17989"/>
        <dbReference type="Rhea" id="RHEA-COMP:9863"/>
        <dbReference type="Rhea" id="RHEA-COMP:11604"/>
        <dbReference type="ChEBI" id="CHEBI:15378"/>
        <dbReference type="ChEBI" id="CHEBI:29999"/>
        <dbReference type="ChEBI" id="CHEBI:30616"/>
        <dbReference type="ChEBI" id="CHEBI:83421"/>
        <dbReference type="ChEBI" id="CHEBI:456216"/>
        <dbReference type="EC" id="2.7.11.1"/>
    </reaction>
</comment>
<evidence type="ECO:0000256" key="9">
    <source>
        <dbReference type="RuleBase" id="RU000304"/>
    </source>
</evidence>
<dbReference type="GO" id="GO:0005730">
    <property type="term" value="C:nucleolus"/>
    <property type="evidence" value="ECO:0007669"/>
    <property type="project" value="UniProtKB-ARBA"/>
</dbReference>
<comment type="subunit">
    <text evidence="10">Heterotetramer.</text>
</comment>
<dbReference type="OrthoDB" id="10254671at2759"/>
<dbReference type="InterPro" id="IPR008271">
    <property type="entry name" value="Ser/Thr_kinase_AS"/>
</dbReference>
<dbReference type="AlphaFoldDB" id="S8E933"/>
<dbReference type="PANTHER" id="PTHR24054:SF0">
    <property type="entry name" value="CASEIN KINASE II SUBUNIT ALPHA"/>
    <property type="match status" value="1"/>
</dbReference>
<dbReference type="CDD" id="cd14132">
    <property type="entry name" value="STKc_CK2_alpha"/>
    <property type="match status" value="1"/>
</dbReference>
<dbReference type="InterPro" id="IPR011009">
    <property type="entry name" value="Kinase-like_dom_sf"/>
</dbReference>
<evidence type="ECO:0000256" key="1">
    <source>
        <dbReference type="ARBA" id="ARBA00022527"/>
    </source>
</evidence>
<dbReference type="GO" id="GO:0005524">
    <property type="term" value="F:ATP binding"/>
    <property type="evidence" value="ECO:0007669"/>
    <property type="project" value="UniProtKB-UniRule"/>
</dbReference>
<dbReference type="SUPFAM" id="SSF56112">
    <property type="entry name" value="Protein kinase-like (PK-like)"/>
    <property type="match status" value="1"/>
</dbReference>
<dbReference type="GO" id="GO:0106310">
    <property type="term" value="F:protein serine kinase activity"/>
    <property type="evidence" value="ECO:0007669"/>
    <property type="project" value="UniProtKB-UniRule"/>
</dbReference>
<dbReference type="EMBL" id="KE504144">
    <property type="protein sequence ID" value="EPT01168.1"/>
    <property type="molecule type" value="Genomic_DNA"/>
</dbReference>
<evidence type="ECO:0000256" key="5">
    <source>
        <dbReference type="ARBA" id="ARBA00022840"/>
    </source>
</evidence>
<keyword evidence="2 10" id="KW-0808">Transferase</keyword>
<evidence type="ECO:0000256" key="3">
    <source>
        <dbReference type="ARBA" id="ARBA00022741"/>
    </source>
</evidence>
<dbReference type="FunFam" id="3.30.200.20:FF:000088">
    <property type="entry name" value="Casein kinase II subunit alpha"/>
    <property type="match status" value="1"/>
</dbReference>
<evidence type="ECO:0000256" key="8">
    <source>
        <dbReference type="PROSITE-ProRule" id="PRU10141"/>
    </source>
</evidence>
<dbReference type="InterPro" id="IPR045216">
    <property type="entry name" value="CK2_alpha"/>
</dbReference>
<evidence type="ECO:0000256" key="10">
    <source>
        <dbReference type="RuleBase" id="RU369118"/>
    </source>
</evidence>
<comment type="subcellular location">
    <subcellularLocation>
        <location evidence="10">Nucleus</location>
    </subcellularLocation>
</comment>
<evidence type="ECO:0000256" key="2">
    <source>
        <dbReference type="ARBA" id="ARBA00022679"/>
    </source>
</evidence>
<proteinExistence type="inferred from homology"/>
<keyword evidence="10" id="KW-0539">Nucleus</keyword>
<dbReference type="EC" id="2.7.11.1" evidence="10"/>
<name>S8E933_FOMSC</name>
<evidence type="ECO:0000313" key="12">
    <source>
        <dbReference type="EMBL" id="EPT01168.1"/>
    </source>
</evidence>
<sequence length="340" mass="39261">MARVYANVNAILGPAWYDYESMKIDWNVPDRYEIIQRIGGGKYSDVFEGIDSSNEDVVVIKVLKPIAKKKIKREIKILRNLSGGPNIVGLVDVVREYSSRSHSLVMEHVQSADWRDLYCVLTELEIKQYAFQVLRALDFAHARGIMHRDVKPGNIVFDRERRKLRLIDWGLAEFYHPGTEYPPRVGSRQYKSPELLVAYRKYDYSLDLWSVGCILAALVFRREAFFRGRDNEDQLAKIVKVLGSDSFENYLFTYGVRLVNASDDLLHPYVRQPWTRFVTSDNRATATPEAIDLVDRLLRFDHRERLTAAEAMAHTYFNAVRLQTPSNPAECFSDSGFYST</sequence>
<comment type="similarity">
    <text evidence="10">Belongs to the protein kinase superfamily. Ser/Thr protein kinase family. CK2 subfamily.</text>
</comment>
<dbReference type="GO" id="GO:0006357">
    <property type="term" value="P:regulation of transcription by RNA polymerase II"/>
    <property type="evidence" value="ECO:0007669"/>
    <property type="project" value="UniProtKB-ARBA"/>
</dbReference>
<dbReference type="GO" id="GO:0051726">
    <property type="term" value="P:regulation of cell cycle"/>
    <property type="evidence" value="ECO:0007669"/>
    <property type="project" value="TreeGrafter"/>
</dbReference>
<dbReference type="InterPro" id="IPR017441">
    <property type="entry name" value="Protein_kinase_ATP_BS"/>
</dbReference>
<evidence type="ECO:0000259" key="11">
    <source>
        <dbReference type="PROSITE" id="PS50011"/>
    </source>
</evidence>
<dbReference type="InterPro" id="IPR000719">
    <property type="entry name" value="Prot_kinase_dom"/>
</dbReference>
<keyword evidence="13" id="KW-1185">Reference proteome</keyword>
<dbReference type="eggNOG" id="KOG0668">
    <property type="taxonomic scope" value="Eukaryota"/>
</dbReference>
<feature type="binding site" evidence="8">
    <location>
        <position position="69"/>
    </location>
    <ligand>
        <name>ATP</name>
        <dbReference type="ChEBI" id="CHEBI:30616"/>
    </ligand>
</feature>
<feature type="domain" description="Protein kinase" evidence="11">
    <location>
        <begin position="32"/>
        <end position="317"/>
    </location>
</feature>
<dbReference type="FunFam" id="1.10.510.10:FF:000459">
    <property type="entry name" value="Casein kinase II subunit alpha"/>
    <property type="match status" value="1"/>
</dbReference>
<reference evidence="12 13" key="1">
    <citation type="journal article" date="2012" name="Science">
        <title>The Paleozoic origin of enzymatic lignin decomposition reconstructed from 31 fungal genomes.</title>
        <authorList>
            <person name="Floudas D."/>
            <person name="Binder M."/>
            <person name="Riley R."/>
            <person name="Barry K."/>
            <person name="Blanchette R.A."/>
            <person name="Henrissat B."/>
            <person name="Martinez A.T."/>
            <person name="Otillar R."/>
            <person name="Spatafora J.W."/>
            <person name="Yadav J.S."/>
            <person name="Aerts A."/>
            <person name="Benoit I."/>
            <person name="Boyd A."/>
            <person name="Carlson A."/>
            <person name="Copeland A."/>
            <person name="Coutinho P.M."/>
            <person name="de Vries R.P."/>
            <person name="Ferreira P."/>
            <person name="Findley K."/>
            <person name="Foster B."/>
            <person name="Gaskell J."/>
            <person name="Glotzer D."/>
            <person name="Gorecki P."/>
            <person name="Heitman J."/>
            <person name="Hesse C."/>
            <person name="Hori C."/>
            <person name="Igarashi K."/>
            <person name="Jurgens J.A."/>
            <person name="Kallen N."/>
            <person name="Kersten P."/>
            <person name="Kohler A."/>
            <person name="Kuees U."/>
            <person name="Kumar T.K.A."/>
            <person name="Kuo A."/>
            <person name="LaButti K."/>
            <person name="Larrondo L.F."/>
            <person name="Lindquist E."/>
            <person name="Ling A."/>
            <person name="Lombard V."/>
            <person name="Lucas S."/>
            <person name="Lundell T."/>
            <person name="Martin R."/>
            <person name="McLaughlin D.J."/>
            <person name="Morgenstern I."/>
            <person name="Morin E."/>
            <person name="Murat C."/>
            <person name="Nagy L.G."/>
            <person name="Nolan M."/>
            <person name="Ohm R.A."/>
            <person name="Patyshakuliyeva A."/>
            <person name="Rokas A."/>
            <person name="Ruiz-Duenas F.J."/>
            <person name="Sabat G."/>
            <person name="Salamov A."/>
            <person name="Samejima M."/>
            <person name="Schmutz J."/>
            <person name="Slot J.C."/>
            <person name="St John F."/>
            <person name="Stenlid J."/>
            <person name="Sun H."/>
            <person name="Sun S."/>
            <person name="Syed K."/>
            <person name="Tsang A."/>
            <person name="Wiebenga A."/>
            <person name="Young D."/>
            <person name="Pisabarro A."/>
            <person name="Eastwood D.C."/>
            <person name="Martin F."/>
            <person name="Cullen D."/>
            <person name="Grigoriev I.V."/>
            <person name="Hibbett D.S."/>
        </authorList>
    </citation>
    <scope>NUCLEOTIDE SEQUENCE</scope>
    <source>
        <strain evidence="13">FP-58527</strain>
    </source>
</reference>
<dbReference type="GO" id="GO:0004674">
    <property type="term" value="F:protein serine/threonine kinase activity"/>
    <property type="evidence" value="ECO:0007669"/>
    <property type="project" value="UniProtKB-UniRule"/>
</dbReference>
<dbReference type="Gene3D" id="3.30.200.20">
    <property type="entry name" value="Phosphorylase Kinase, domain 1"/>
    <property type="match status" value="1"/>
</dbReference>
<dbReference type="PROSITE" id="PS00108">
    <property type="entry name" value="PROTEIN_KINASE_ST"/>
    <property type="match status" value="1"/>
</dbReference>
<dbReference type="STRING" id="743788.S8E933"/>
<keyword evidence="5 8" id="KW-0067">ATP-binding</keyword>
<keyword evidence="4 10" id="KW-0418">Kinase</keyword>
<protein>
    <recommendedName>
        <fullName evidence="10">Casein kinase II subunit alpha</fullName>
        <shortName evidence="10">CK II alpha</shortName>
        <ecNumber evidence="10">2.7.11.1</ecNumber>
    </recommendedName>
</protein>
<organism evidence="12 13">
    <name type="scientific">Fomitopsis schrenkii</name>
    <name type="common">Brown rot fungus</name>
    <dbReference type="NCBI Taxonomy" id="2126942"/>
    <lineage>
        <taxon>Eukaryota</taxon>
        <taxon>Fungi</taxon>
        <taxon>Dikarya</taxon>
        <taxon>Basidiomycota</taxon>
        <taxon>Agaricomycotina</taxon>
        <taxon>Agaricomycetes</taxon>
        <taxon>Polyporales</taxon>
        <taxon>Fomitopsis</taxon>
    </lineage>
</organism>
<evidence type="ECO:0000256" key="6">
    <source>
        <dbReference type="ARBA" id="ARBA00047899"/>
    </source>
</evidence>
<comment type="catalytic activity">
    <reaction evidence="6 10">
        <text>L-threonyl-[protein] + ATP = O-phospho-L-threonyl-[protein] + ADP + H(+)</text>
        <dbReference type="Rhea" id="RHEA:46608"/>
        <dbReference type="Rhea" id="RHEA-COMP:11060"/>
        <dbReference type="Rhea" id="RHEA-COMP:11605"/>
        <dbReference type="ChEBI" id="CHEBI:15378"/>
        <dbReference type="ChEBI" id="CHEBI:30013"/>
        <dbReference type="ChEBI" id="CHEBI:30616"/>
        <dbReference type="ChEBI" id="CHEBI:61977"/>
        <dbReference type="ChEBI" id="CHEBI:456216"/>
        <dbReference type="EC" id="2.7.11.1"/>
    </reaction>
</comment>
<dbReference type="SMART" id="SM00220">
    <property type="entry name" value="S_TKc"/>
    <property type="match status" value="1"/>
</dbReference>
<dbReference type="Gene3D" id="1.10.510.10">
    <property type="entry name" value="Transferase(Phosphotransferase) domain 1"/>
    <property type="match status" value="1"/>
</dbReference>
<dbReference type="PANTHER" id="PTHR24054">
    <property type="entry name" value="CASEIN KINASE II SUBUNIT ALPHA"/>
    <property type="match status" value="1"/>
</dbReference>
<dbReference type="PROSITE" id="PS00107">
    <property type="entry name" value="PROTEIN_KINASE_ATP"/>
    <property type="match status" value="1"/>
</dbReference>
<dbReference type="GO" id="GO:0005829">
    <property type="term" value="C:cytosol"/>
    <property type="evidence" value="ECO:0007669"/>
    <property type="project" value="TreeGrafter"/>
</dbReference>
<dbReference type="Pfam" id="PF00069">
    <property type="entry name" value="Pkinase"/>
    <property type="match status" value="1"/>
</dbReference>
<evidence type="ECO:0000313" key="13">
    <source>
        <dbReference type="Proteomes" id="UP000015241"/>
    </source>
</evidence>
<dbReference type="HOGENOM" id="CLU_000288_70_4_1"/>
<accession>S8E933</accession>
<dbReference type="InParanoid" id="S8E933"/>
<dbReference type="GO" id="GO:0005956">
    <property type="term" value="C:protein kinase CK2 complex"/>
    <property type="evidence" value="ECO:0007669"/>
    <property type="project" value="TreeGrafter"/>
</dbReference>
<keyword evidence="3 8" id="KW-0547">Nucleotide-binding</keyword>
<comment type="function">
    <text evidence="10">Catalytic subunit of a constitutively active serine/threonine-protein kinase complex that phosphorylates a large number of substrates containing acidic residues C-terminal to the phosphorylated serine or threonine.</text>
</comment>
<evidence type="ECO:0000256" key="4">
    <source>
        <dbReference type="ARBA" id="ARBA00022777"/>
    </source>
</evidence>